<dbReference type="PANTHER" id="PTHR28307">
    <property type="entry name" value="PROTEIN PAL1"/>
    <property type="match status" value="1"/>
</dbReference>
<gene>
    <name evidence="2" type="ORF">RRF57_008374</name>
</gene>
<evidence type="ECO:0000313" key="2">
    <source>
        <dbReference type="EMBL" id="KAK5632660.1"/>
    </source>
</evidence>
<dbReference type="InterPro" id="IPR013226">
    <property type="entry name" value="Pal1"/>
</dbReference>
<feature type="region of interest" description="Disordered" evidence="1">
    <location>
        <begin position="201"/>
        <end position="225"/>
    </location>
</feature>
<keyword evidence="3" id="KW-1185">Reference proteome</keyword>
<accession>A0AAN7Z0M8</accession>
<evidence type="ECO:0000256" key="1">
    <source>
        <dbReference type="SAM" id="MobiDB-lite"/>
    </source>
</evidence>
<sequence>MIGELAIKNITHRHLSTTGFHLINFKQTTNTATLITTNPSSPTPHQSTTTQSHKIKMSLPRPLEQIKRETKLANRSPHLRKANQPRPDQIDSLDNIVPGGIYHHDGPYDAALASRNQDARYAPLAAVKESNREALKATPAVNVVDSVTKHVPLQGTATIPPGAVDYEGNVMDYEEGADIMREPDAAGGAYKRYEHVQYHPEDLKGKGEPSYTIERDLKTGRKMKD</sequence>
<feature type="region of interest" description="Disordered" evidence="1">
    <location>
        <begin position="35"/>
        <end position="56"/>
    </location>
</feature>
<dbReference type="PANTHER" id="PTHR28307:SF1">
    <property type="entry name" value="PAL1 CELL MORPHOLOGY PROTEIN"/>
    <property type="match status" value="1"/>
</dbReference>
<dbReference type="AlphaFoldDB" id="A0AAN7Z0M8"/>
<protein>
    <submittedName>
        <fullName evidence="2">Uncharacterized protein</fullName>
    </submittedName>
</protein>
<dbReference type="EMBL" id="JAWHQM010000026">
    <property type="protein sequence ID" value="KAK5632660.1"/>
    <property type="molecule type" value="Genomic_DNA"/>
</dbReference>
<name>A0AAN7Z0M8_9PEZI</name>
<feature type="compositionally biased region" description="Low complexity" evidence="1">
    <location>
        <begin position="35"/>
        <end position="52"/>
    </location>
</feature>
<organism evidence="2 3">
    <name type="scientific">Xylaria bambusicola</name>
    <dbReference type="NCBI Taxonomy" id="326684"/>
    <lineage>
        <taxon>Eukaryota</taxon>
        <taxon>Fungi</taxon>
        <taxon>Dikarya</taxon>
        <taxon>Ascomycota</taxon>
        <taxon>Pezizomycotina</taxon>
        <taxon>Sordariomycetes</taxon>
        <taxon>Xylariomycetidae</taxon>
        <taxon>Xylariales</taxon>
        <taxon>Xylariaceae</taxon>
        <taxon>Xylaria</taxon>
    </lineage>
</organism>
<comment type="caution">
    <text evidence="2">The sequence shown here is derived from an EMBL/GenBank/DDBJ whole genome shotgun (WGS) entry which is preliminary data.</text>
</comment>
<dbReference type="Proteomes" id="UP001305414">
    <property type="component" value="Unassembled WGS sequence"/>
</dbReference>
<reference evidence="2 3" key="1">
    <citation type="submission" date="2023-10" db="EMBL/GenBank/DDBJ databases">
        <title>Draft genome sequence of Xylaria bambusicola isolate GMP-LS, the root and basal stem rot pathogen of sugarcane in Indonesia.</title>
        <authorList>
            <person name="Selvaraj P."/>
            <person name="Muralishankar V."/>
            <person name="Muruganantham S."/>
            <person name="Sp S."/>
            <person name="Haryani S."/>
            <person name="Lau K.J.X."/>
            <person name="Naqvi N.I."/>
        </authorList>
    </citation>
    <scope>NUCLEOTIDE SEQUENCE [LARGE SCALE GENOMIC DNA]</scope>
    <source>
        <strain evidence="2">GMP-LS</strain>
    </source>
</reference>
<evidence type="ECO:0000313" key="3">
    <source>
        <dbReference type="Proteomes" id="UP001305414"/>
    </source>
</evidence>
<feature type="compositionally biased region" description="Basic and acidic residues" evidence="1">
    <location>
        <begin position="201"/>
        <end position="219"/>
    </location>
</feature>
<proteinExistence type="predicted"/>
<dbReference type="GO" id="GO:0005737">
    <property type="term" value="C:cytoplasm"/>
    <property type="evidence" value="ECO:0007669"/>
    <property type="project" value="TreeGrafter"/>
</dbReference>
<dbReference type="Pfam" id="PF08316">
    <property type="entry name" value="Pal1"/>
    <property type="match status" value="1"/>
</dbReference>